<dbReference type="PROSITE" id="PS50157">
    <property type="entry name" value="ZINC_FINGER_C2H2_2"/>
    <property type="match status" value="2"/>
</dbReference>
<dbReference type="InterPro" id="IPR027417">
    <property type="entry name" value="P-loop_NTPase"/>
</dbReference>
<dbReference type="GO" id="GO:0032502">
    <property type="term" value="P:developmental process"/>
    <property type="evidence" value="ECO:0007669"/>
    <property type="project" value="UniProtKB-ARBA"/>
</dbReference>
<sequence length="992" mass="115140">MDSKELLNIVNAFLEKVPKPSDKDLFEVTTYEDVREYISSIQSIRESTRNMINMKRIQPFLTGMEQFEKVLVALQCGHVAKIMACIWGPLRFLLEVTNMTDREMDNLLDVYEKLGNKLPLLYEHVGLFAAIPDTATCLVQIYQDVMTFHQLAYQLLSLRPALLQKIYKPTWKALVASTDHLLSALGRHEKFLSSSGFPVHDPEAPLYLDAHSSTGNFSPGSVGDEERTKAHLHEYLYTLKRFRGAFEDGEEQRKERAKKSVLLWISASKKTDSLHKKFQDTRICPDTGRWLFKRYSEVSEWMKEDQPPESAIWLQGSRGFGKTILTSLLIDELGELRTEKKKFTIPQESKIYYFYCQEEDSEHRTYLDILRGILHQMVESDEELLPLCVDKAESSGNPSLADTETAQFLIEAFIEYNSRQYVIIDGIDECETGEARKAASFFMDQVKKCENEIKQGRLRLLFMSQPSPDLARAKIMPGEDACVQLKGTDNAEDIRSYVKKRILDFSAAGATRSGFNLSESDKDQIESSICRRSEEMFLYAHLAIEYLLQQPTKEKLKEKMKEEMAPKELSQIYEKLLGIVQAELLNLTEGQAHWNMAKRLLGWLVCAKRPLKWHEMQSILSYDPDQQKVDFDNKMLRQDASKYLGSLVHVLEGGHMRIVHSTARSYIIHNRYINAQAVHCELAVLCLRYLCLVSESKDYVDEERKEKAKLGWFSFQDYACSQWHSHISTVIEMCGDLFCGINYSQYHRDMFGAALQEFMSKHDADLAKERHRDFMTQMPPELTRFEGLFFYQDLRDLWNHIYTHQKGTYDIRNTVGITRIDEAMIGNRNVLEDFTPNMEAYHLDTIEDYYGPNLYKCKRLLCKFFYVGYDRKDDREAHNSRHDRPYQCPVHCNSAPLGFLNKKDRDRHVRSYHPDLSDGPSMFEALRPRNGSRSFKCSLCDKQFTRKITQLGHERSHFGEKPYKCSMCDKAFARLSDCNRHQKQVHANRAAR</sequence>
<dbReference type="GO" id="GO:0008270">
    <property type="term" value="F:zinc ion binding"/>
    <property type="evidence" value="ECO:0007669"/>
    <property type="project" value="UniProtKB-KW"/>
</dbReference>
<dbReference type="OrthoDB" id="21416at2759"/>
<evidence type="ECO:0000259" key="6">
    <source>
        <dbReference type="PROSITE" id="PS50157"/>
    </source>
</evidence>
<keyword evidence="4" id="KW-0862">Zinc</keyword>
<keyword evidence="8" id="KW-1185">Reference proteome</keyword>
<feature type="domain" description="C2H2-type" evidence="6">
    <location>
        <begin position="963"/>
        <end position="991"/>
    </location>
</feature>
<evidence type="ECO:0000256" key="5">
    <source>
        <dbReference type="PROSITE-ProRule" id="PRU00042"/>
    </source>
</evidence>
<dbReference type="SMART" id="SM00355">
    <property type="entry name" value="ZnF_C2H2"/>
    <property type="match status" value="3"/>
</dbReference>
<evidence type="ECO:0000256" key="1">
    <source>
        <dbReference type="ARBA" id="ARBA00022723"/>
    </source>
</evidence>
<dbReference type="InterPro" id="IPR036236">
    <property type="entry name" value="Znf_C2H2_sf"/>
</dbReference>
<dbReference type="InterPro" id="IPR013087">
    <property type="entry name" value="Znf_C2H2_type"/>
</dbReference>
<keyword evidence="1" id="KW-0479">Metal-binding</keyword>
<evidence type="ECO:0000313" key="7">
    <source>
        <dbReference type="EMBL" id="PTB76393.1"/>
    </source>
</evidence>
<organism evidence="7 8">
    <name type="scientific">Trichoderma longibrachiatum ATCC 18648</name>
    <dbReference type="NCBI Taxonomy" id="983965"/>
    <lineage>
        <taxon>Eukaryota</taxon>
        <taxon>Fungi</taxon>
        <taxon>Dikarya</taxon>
        <taxon>Ascomycota</taxon>
        <taxon>Pezizomycotina</taxon>
        <taxon>Sordariomycetes</taxon>
        <taxon>Hypocreomycetidae</taxon>
        <taxon>Hypocreales</taxon>
        <taxon>Hypocreaceae</taxon>
        <taxon>Trichoderma</taxon>
    </lineage>
</organism>
<dbReference type="STRING" id="983965.A0A2T4C4B1"/>
<evidence type="ECO:0000256" key="3">
    <source>
        <dbReference type="ARBA" id="ARBA00022771"/>
    </source>
</evidence>
<dbReference type="Gene3D" id="3.40.50.300">
    <property type="entry name" value="P-loop containing nucleotide triphosphate hydrolases"/>
    <property type="match status" value="1"/>
</dbReference>
<evidence type="ECO:0000313" key="8">
    <source>
        <dbReference type="Proteomes" id="UP000240760"/>
    </source>
</evidence>
<name>A0A2T4C4B1_TRILO</name>
<evidence type="ECO:0000256" key="2">
    <source>
        <dbReference type="ARBA" id="ARBA00022737"/>
    </source>
</evidence>
<dbReference type="PROSITE" id="PS00028">
    <property type="entry name" value="ZINC_FINGER_C2H2_1"/>
    <property type="match status" value="2"/>
</dbReference>
<dbReference type="PANTHER" id="PTHR10039">
    <property type="entry name" value="AMELOGENIN"/>
    <property type="match status" value="1"/>
</dbReference>
<dbReference type="Pfam" id="PF24883">
    <property type="entry name" value="NPHP3_N"/>
    <property type="match status" value="1"/>
</dbReference>
<accession>A0A2T4C4B1</accession>
<gene>
    <name evidence="7" type="ORF">M440DRAFT_1463106</name>
</gene>
<protein>
    <recommendedName>
        <fullName evidence="6">C2H2-type domain-containing protein</fullName>
    </recommendedName>
</protein>
<dbReference type="InterPro" id="IPR054471">
    <property type="entry name" value="GPIID_WHD"/>
</dbReference>
<dbReference type="SUPFAM" id="SSF57667">
    <property type="entry name" value="beta-beta-alpha zinc fingers"/>
    <property type="match status" value="1"/>
</dbReference>
<proteinExistence type="predicted"/>
<keyword evidence="3 5" id="KW-0863">Zinc-finger</keyword>
<reference evidence="7 8" key="1">
    <citation type="submission" date="2016-07" db="EMBL/GenBank/DDBJ databases">
        <title>Multiple horizontal gene transfer events from other fungi enriched the ability of initially mycotrophic Trichoderma (Ascomycota) to feed on dead plant biomass.</title>
        <authorList>
            <consortium name="DOE Joint Genome Institute"/>
            <person name="Aerts A."/>
            <person name="Atanasova L."/>
            <person name="Chenthamara K."/>
            <person name="Zhang J."/>
            <person name="Grujic M."/>
            <person name="Henrissat B."/>
            <person name="Kuo A."/>
            <person name="Salamov A."/>
            <person name="Lipzen A."/>
            <person name="Labutti K."/>
            <person name="Barry K."/>
            <person name="Miao Y."/>
            <person name="Rahimi M.J."/>
            <person name="Shen Q."/>
            <person name="Grigoriev I.V."/>
            <person name="Kubicek C.P."/>
            <person name="Druzhinina I.S."/>
        </authorList>
    </citation>
    <scope>NUCLEOTIDE SEQUENCE [LARGE SCALE GENOMIC DNA]</scope>
    <source>
        <strain evidence="7 8">ATCC 18648</strain>
    </source>
</reference>
<feature type="domain" description="C2H2-type" evidence="6">
    <location>
        <begin position="935"/>
        <end position="962"/>
    </location>
</feature>
<keyword evidence="2" id="KW-0677">Repeat</keyword>
<dbReference type="Gene3D" id="3.30.160.60">
    <property type="entry name" value="Classic Zinc Finger"/>
    <property type="match status" value="2"/>
</dbReference>
<dbReference type="Proteomes" id="UP000240760">
    <property type="component" value="Unassembled WGS sequence"/>
</dbReference>
<dbReference type="FunFam" id="3.30.160.60:FF:000202">
    <property type="entry name" value="Zinc finger protein 574"/>
    <property type="match status" value="1"/>
</dbReference>
<dbReference type="AlphaFoldDB" id="A0A2T4C4B1"/>
<dbReference type="SUPFAM" id="SSF52540">
    <property type="entry name" value="P-loop containing nucleoside triphosphate hydrolases"/>
    <property type="match status" value="1"/>
</dbReference>
<dbReference type="InterPro" id="IPR056884">
    <property type="entry name" value="NPHP3-like_N"/>
</dbReference>
<dbReference type="Pfam" id="PF22939">
    <property type="entry name" value="WHD_GPIID"/>
    <property type="match status" value="1"/>
</dbReference>
<dbReference type="EMBL" id="KZ679132">
    <property type="protein sequence ID" value="PTB76393.1"/>
    <property type="molecule type" value="Genomic_DNA"/>
</dbReference>
<evidence type="ECO:0000256" key="4">
    <source>
        <dbReference type="ARBA" id="ARBA00022833"/>
    </source>
</evidence>
<dbReference type="PANTHER" id="PTHR10039:SF14">
    <property type="entry name" value="NACHT DOMAIN-CONTAINING PROTEIN"/>
    <property type="match status" value="1"/>
</dbReference>